<sequence>MASIYPAVNGSSQEARPASPESIHTWRACPIPTYHAVSIVTSIILYSIIYLVYAQYHFALFTVMTGLIAVVICSLYISGLFCVLYMMFRTYSWSDVYPPVPSKRPVKTSIMEVKV</sequence>
<feature type="transmembrane region" description="Helical" evidence="1">
    <location>
        <begin position="34"/>
        <end position="53"/>
    </location>
</feature>
<accession>A0A1I7Y9L6</accession>
<keyword evidence="1" id="KW-0812">Transmembrane</keyword>
<evidence type="ECO:0000313" key="3">
    <source>
        <dbReference type="WBParaSite" id="L893_g14146.t1"/>
    </source>
</evidence>
<dbReference type="Proteomes" id="UP000095287">
    <property type="component" value="Unplaced"/>
</dbReference>
<evidence type="ECO:0000256" key="1">
    <source>
        <dbReference type="SAM" id="Phobius"/>
    </source>
</evidence>
<organism evidence="2 3">
    <name type="scientific">Steinernema glaseri</name>
    <dbReference type="NCBI Taxonomy" id="37863"/>
    <lineage>
        <taxon>Eukaryota</taxon>
        <taxon>Metazoa</taxon>
        <taxon>Ecdysozoa</taxon>
        <taxon>Nematoda</taxon>
        <taxon>Chromadorea</taxon>
        <taxon>Rhabditida</taxon>
        <taxon>Tylenchina</taxon>
        <taxon>Panagrolaimomorpha</taxon>
        <taxon>Strongyloidoidea</taxon>
        <taxon>Steinernematidae</taxon>
        <taxon>Steinernema</taxon>
    </lineage>
</organism>
<keyword evidence="1" id="KW-0472">Membrane</keyword>
<dbReference type="WBParaSite" id="L893_g14146.t1">
    <property type="protein sequence ID" value="L893_g14146.t1"/>
    <property type="gene ID" value="L893_g14146"/>
</dbReference>
<proteinExistence type="predicted"/>
<protein>
    <submittedName>
        <fullName evidence="3">Transmembrane 9 superfamily member</fullName>
    </submittedName>
</protein>
<feature type="transmembrane region" description="Helical" evidence="1">
    <location>
        <begin position="60"/>
        <end position="88"/>
    </location>
</feature>
<name>A0A1I7Y9L6_9BILA</name>
<reference evidence="3" key="1">
    <citation type="submission" date="2016-11" db="UniProtKB">
        <authorList>
            <consortium name="WormBaseParasite"/>
        </authorList>
    </citation>
    <scope>IDENTIFICATION</scope>
</reference>
<dbReference type="AlphaFoldDB" id="A0A1I7Y9L6"/>
<keyword evidence="1" id="KW-1133">Transmembrane helix</keyword>
<keyword evidence="2" id="KW-1185">Reference proteome</keyword>
<evidence type="ECO:0000313" key="2">
    <source>
        <dbReference type="Proteomes" id="UP000095287"/>
    </source>
</evidence>